<feature type="domain" description="EamA" evidence="9">
    <location>
        <begin position="150"/>
        <end position="281"/>
    </location>
</feature>
<sequence>MKTKNTAAVFALLAALLYGLNIPLSKLLLSRVGPTMLAAFLYLGAGVGLFLYGRITREKAPHLTRKELPYTIGMVVLDIAAPILLMLGLKTTHSANASLLGNFEIVATSLIAFLFFREALSRRLVAAIGLVCGASLILSFEGADSLRFGSGSLLVLAAACCWGLENNCTRMLSHKSSVEITTIKGIFSGLGSLLVALLLQEEFPEVRWILSAMALGFVAYGLSIHFYIQAQKELGAAKTSAYYAFAPFLGVLFSMVLLREEPNLPFYIGLGIMLCATVLMVKDTISLQHTHDHTHTHTHLHTHGDLVHTHPHTHVHSHTHIHGEDESVHGHSHEEAQLGEHNHSHEGL</sequence>
<feature type="compositionally biased region" description="Basic residues" evidence="7">
    <location>
        <begin position="309"/>
        <end position="320"/>
    </location>
</feature>
<dbReference type="AlphaFoldDB" id="A0A9D0Z2E1"/>
<evidence type="ECO:0000256" key="4">
    <source>
        <dbReference type="ARBA" id="ARBA00022692"/>
    </source>
</evidence>
<dbReference type="GO" id="GO:0005886">
    <property type="term" value="C:plasma membrane"/>
    <property type="evidence" value="ECO:0007669"/>
    <property type="project" value="UniProtKB-SubCell"/>
</dbReference>
<feature type="domain" description="EamA" evidence="9">
    <location>
        <begin position="7"/>
        <end position="139"/>
    </location>
</feature>
<organism evidence="10 11">
    <name type="scientific">Candidatus Faecousia excrementigallinarum</name>
    <dbReference type="NCBI Taxonomy" id="2840806"/>
    <lineage>
        <taxon>Bacteria</taxon>
        <taxon>Bacillati</taxon>
        <taxon>Bacillota</taxon>
        <taxon>Clostridia</taxon>
        <taxon>Eubacteriales</taxon>
        <taxon>Oscillospiraceae</taxon>
        <taxon>Faecousia</taxon>
    </lineage>
</organism>
<protein>
    <submittedName>
        <fullName evidence="10">DMT family transporter</fullName>
    </submittedName>
</protein>
<evidence type="ECO:0000256" key="6">
    <source>
        <dbReference type="ARBA" id="ARBA00023136"/>
    </source>
</evidence>
<dbReference type="SUPFAM" id="SSF103481">
    <property type="entry name" value="Multidrug resistance efflux transporter EmrE"/>
    <property type="match status" value="2"/>
</dbReference>
<dbReference type="InterPro" id="IPR000620">
    <property type="entry name" value="EamA_dom"/>
</dbReference>
<feature type="transmembrane region" description="Helical" evidence="8">
    <location>
        <begin position="240"/>
        <end position="258"/>
    </location>
</feature>
<keyword evidence="4 8" id="KW-0812">Transmembrane</keyword>
<feature type="transmembrane region" description="Helical" evidence="8">
    <location>
        <begin position="123"/>
        <end position="140"/>
    </location>
</feature>
<keyword evidence="6 8" id="KW-0472">Membrane</keyword>
<feature type="transmembrane region" description="Helical" evidence="8">
    <location>
        <begin position="95"/>
        <end position="116"/>
    </location>
</feature>
<dbReference type="InterPro" id="IPR037185">
    <property type="entry name" value="EmrE-like"/>
</dbReference>
<evidence type="ECO:0000313" key="11">
    <source>
        <dbReference type="Proteomes" id="UP000886796"/>
    </source>
</evidence>
<feature type="compositionally biased region" description="Basic and acidic residues" evidence="7">
    <location>
        <begin position="321"/>
        <end position="348"/>
    </location>
</feature>
<evidence type="ECO:0000256" key="5">
    <source>
        <dbReference type="ARBA" id="ARBA00022989"/>
    </source>
</evidence>
<dbReference type="Pfam" id="PF00892">
    <property type="entry name" value="EamA"/>
    <property type="match status" value="2"/>
</dbReference>
<name>A0A9D0Z2E1_9FIRM</name>
<feature type="transmembrane region" description="Helical" evidence="8">
    <location>
        <begin position="176"/>
        <end position="200"/>
    </location>
</feature>
<keyword evidence="3" id="KW-1003">Cell membrane</keyword>
<proteinExistence type="inferred from homology"/>
<evidence type="ECO:0000256" key="2">
    <source>
        <dbReference type="ARBA" id="ARBA00007362"/>
    </source>
</evidence>
<dbReference type="EMBL" id="DVFK01000065">
    <property type="protein sequence ID" value="HIQ67782.1"/>
    <property type="molecule type" value="Genomic_DNA"/>
</dbReference>
<keyword evidence="5 8" id="KW-1133">Transmembrane helix</keyword>
<feature type="region of interest" description="Disordered" evidence="7">
    <location>
        <begin position="296"/>
        <end position="348"/>
    </location>
</feature>
<dbReference type="InterPro" id="IPR050638">
    <property type="entry name" value="AA-Vitamin_Transporters"/>
</dbReference>
<evidence type="ECO:0000256" key="1">
    <source>
        <dbReference type="ARBA" id="ARBA00004651"/>
    </source>
</evidence>
<gene>
    <name evidence="10" type="ORF">IAB74_04640</name>
</gene>
<evidence type="ECO:0000259" key="9">
    <source>
        <dbReference type="Pfam" id="PF00892"/>
    </source>
</evidence>
<evidence type="ECO:0000256" key="8">
    <source>
        <dbReference type="SAM" id="Phobius"/>
    </source>
</evidence>
<dbReference type="Gene3D" id="1.10.3730.20">
    <property type="match status" value="1"/>
</dbReference>
<feature type="transmembrane region" description="Helical" evidence="8">
    <location>
        <begin position="264"/>
        <end position="281"/>
    </location>
</feature>
<comment type="similarity">
    <text evidence="2">Belongs to the EamA transporter family.</text>
</comment>
<accession>A0A9D0Z2E1</accession>
<comment type="caution">
    <text evidence="10">The sequence shown here is derived from an EMBL/GenBank/DDBJ whole genome shotgun (WGS) entry which is preliminary data.</text>
</comment>
<feature type="transmembrane region" description="Helical" evidence="8">
    <location>
        <begin position="146"/>
        <end position="164"/>
    </location>
</feature>
<comment type="subcellular location">
    <subcellularLocation>
        <location evidence="1">Cell membrane</location>
        <topology evidence="1">Multi-pass membrane protein</topology>
    </subcellularLocation>
</comment>
<evidence type="ECO:0000256" key="7">
    <source>
        <dbReference type="SAM" id="MobiDB-lite"/>
    </source>
</evidence>
<evidence type="ECO:0000313" key="10">
    <source>
        <dbReference type="EMBL" id="HIQ67782.1"/>
    </source>
</evidence>
<feature type="transmembrane region" description="Helical" evidence="8">
    <location>
        <begin position="37"/>
        <end position="56"/>
    </location>
</feature>
<feature type="transmembrane region" description="Helical" evidence="8">
    <location>
        <begin position="68"/>
        <end position="89"/>
    </location>
</feature>
<dbReference type="Proteomes" id="UP000886796">
    <property type="component" value="Unassembled WGS sequence"/>
</dbReference>
<reference evidence="10" key="1">
    <citation type="submission" date="2020-10" db="EMBL/GenBank/DDBJ databases">
        <authorList>
            <person name="Gilroy R."/>
        </authorList>
    </citation>
    <scope>NUCLEOTIDE SEQUENCE</scope>
    <source>
        <strain evidence="10">13361</strain>
    </source>
</reference>
<evidence type="ECO:0000256" key="3">
    <source>
        <dbReference type="ARBA" id="ARBA00022475"/>
    </source>
</evidence>
<dbReference type="PANTHER" id="PTHR32322:SF18">
    <property type="entry name" value="S-ADENOSYLMETHIONINE_S-ADENOSYLHOMOCYSTEINE TRANSPORTER"/>
    <property type="match status" value="1"/>
</dbReference>
<reference evidence="10" key="2">
    <citation type="journal article" date="2021" name="PeerJ">
        <title>Extensive microbial diversity within the chicken gut microbiome revealed by metagenomics and culture.</title>
        <authorList>
            <person name="Gilroy R."/>
            <person name="Ravi A."/>
            <person name="Getino M."/>
            <person name="Pursley I."/>
            <person name="Horton D.L."/>
            <person name="Alikhan N.F."/>
            <person name="Baker D."/>
            <person name="Gharbi K."/>
            <person name="Hall N."/>
            <person name="Watson M."/>
            <person name="Adriaenssens E.M."/>
            <person name="Foster-Nyarko E."/>
            <person name="Jarju S."/>
            <person name="Secka A."/>
            <person name="Antonio M."/>
            <person name="Oren A."/>
            <person name="Chaudhuri R.R."/>
            <person name="La Ragione R."/>
            <person name="Hildebrand F."/>
            <person name="Pallen M.J."/>
        </authorList>
    </citation>
    <scope>NUCLEOTIDE SEQUENCE</scope>
    <source>
        <strain evidence="10">13361</strain>
    </source>
</reference>
<dbReference type="PANTHER" id="PTHR32322">
    <property type="entry name" value="INNER MEMBRANE TRANSPORTER"/>
    <property type="match status" value="1"/>
</dbReference>
<feature type="transmembrane region" description="Helical" evidence="8">
    <location>
        <begin position="206"/>
        <end position="228"/>
    </location>
</feature>